<evidence type="ECO:0000259" key="10">
    <source>
        <dbReference type="PROSITE" id="PS50006"/>
    </source>
</evidence>
<evidence type="ECO:0000256" key="9">
    <source>
        <dbReference type="SAM" id="Phobius"/>
    </source>
</evidence>
<dbReference type="InterPro" id="IPR027417">
    <property type="entry name" value="P-loop_NTPase"/>
</dbReference>
<dbReference type="GO" id="GO:0016020">
    <property type="term" value="C:membrane"/>
    <property type="evidence" value="ECO:0007669"/>
    <property type="project" value="UniProtKB-SubCell"/>
</dbReference>
<feature type="transmembrane region" description="Helical" evidence="9">
    <location>
        <begin position="927"/>
        <end position="951"/>
    </location>
</feature>
<dbReference type="PANTHER" id="PTHR48041">
    <property type="entry name" value="ABC TRANSPORTER G FAMILY MEMBER 28"/>
    <property type="match status" value="1"/>
</dbReference>
<dbReference type="Gene3D" id="3.40.50.300">
    <property type="entry name" value="P-loop containing nucleotide triphosphate hydrolases"/>
    <property type="match status" value="1"/>
</dbReference>
<feature type="transmembrane region" description="Helical" evidence="9">
    <location>
        <begin position="776"/>
        <end position="797"/>
    </location>
</feature>
<dbReference type="CDD" id="cd00060">
    <property type="entry name" value="FHA"/>
    <property type="match status" value="2"/>
</dbReference>
<keyword evidence="7 9" id="KW-0472">Membrane</keyword>
<dbReference type="EMBL" id="CP073100">
    <property type="protein sequence ID" value="QUE50090.1"/>
    <property type="molecule type" value="Genomic_DNA"/>
</dbReference>
<name>A0A975G7A6_9BACT</name>
<feature type="transmembrane region" description="Helical" evidence="9">
    <location>
        <begin position="749"/>
        <end position="770"/>
    </location>
</feature>
<dbReference type="PROSITE" id="PS50006">
    <property type="entry name" value="FHA_DOMAIN"/>
    <property type="match status" value="1"/>
</dbReference>
<feature type="region of interest" description="Disordered" evidence="8">
    <location>
        <begin position="669"/>
        <end position="689"/>
    </location>
</feature>
<dbReference type="SMART" id="SM00382">
    <property type="entry name" value="AAA"/>
    <property type="match status" value="1"/>
</dbReference>
<dbReference type="InterPro" id="IPR008984">
    <property type="entry name" value="SMAD_FHA_dom_sf"/>
</dbReference>
<dbReference type="GO" id="GO:0005524">
    <property type="term" value="F:ATP binding"/>
    <property type="evidence" value="ECO:0007669"/>
    <property type="project" value="UniProtKB-KW"/>
</dbReference>
<keyword evidence="5 12" id="KW-0067">ATP-binding</keyword>
<protein>
    <submittedName>
        <fullName evidence="12">ATP-binding cassette domain-containing protein</fullName>
    </submittedName>
</protein>
<dbReference type="PROSITE" id="PS00211">
    <property type="entry name" value="ABC_TRANSPORTER_1"/>
    <property type="match status" value="1"/>
</dbReference>
<evidence type="ECO:0000256" key="7">
    <source>
        <dbReference type="ARBA" id="ARBA00023136"/>
    </source>
</evidence>
<evidence type="ECO:0000313" key="13">
    <source>
        <dbReference type="Proteomes" id="UP000676169"/>
    </source>
</evidence>
<feature type="transmembrane region" description="Helical" evidence="9">
    <location>
        <begin position="592"/>
        <end position="614"/>
    </location>
</feature>
<evidence type="ECO:0000256" key="4">
    <source>
        <dbReference type="ARBA" id="ARBA00022741"/>
    </source>
</evidence>
<dbReference type="InterPro" id="IPR017871">
    <property type="entry name" value="ABC_transporter-like_CS"/>
</dbReference>
<keyword evidence="13" id="KW-1185">Reference proteome</keyword>
<gene>
    <name evidence="12" type="ORF">KBB96_14585</name>
</gene>
<dbReference type="GO" id="GO:0140359">
    <property type="term" value="F:ABC-type transporter activity"/>
    <property type="evidence" value="ECO:0007669"/>
    <property type="project" value="InterPro"/>
</dbReference>
<evidence type="ECO:0000256" key="3">
    <source>
        <dbReference type="ARBA" id="ARBA00022692"/>
    </source>
</evidence>
<dbReference type="PANTHER" id="PTHR48041:SF139">
    <property type="entry name" value="PROTEIN SCARLET"/>
    <property type="match status" value="1"/>
</dbReference>
<proteinExistence type="predicted"/>
<evidence type="ECO:0000256" key="8">
    <source>
        <dbReference type="SAM" id="MobiDB-lite"/>
    </source>
</evidence>
<dbReference type="InterPro" id="IPR000253">
    <property type="entry name" value="FHA_dom"/>
</dbReference>
<reference evidence="12" key="1">
    <citation type="submission" date="2021-04" db="EMBL/GenBank/DDBJ databases">
        <title>Luteolibacter sp. 32A isolated from the skin of an Anderson's salamander (Ambystoma andersonii).</title>
        <authorList>
            <person name="Spergser J."/>
            <person name="Busse H.-J."/>
        </authorList>
    </citation>
    <scope>NUCLEOTIDE SEQUENCE</scope>
    <source>
        <strain evidence="12">32A</strain>
    </source>
</reference>
<dbReference type="Gene3D" id="2.60.200.20">
    <property type="match status" value="1"/>
</dbReference>
<sequence length="956" mass="103882">MLARLTVTDPNGNRFDAELPKDLATLGNSPSDKIRVTALPPNMGSLLEFAFQPSRSTWTVRPLPNTGPVWLNGNELLPSPGGMPLQSGDEIRAAGLPIRFQVAPAPPLYNGQPVTTIPMPAKGELVIGRAADAGAAPSAVRVDLDADDHRVSSEHVKIRIEGKEAVIEDVSRLGTTLNGSAFSKAPLVYGDRFQIGYYVFEYDGRSLRWLDDASSGTIEAIGLVRRAGGRTILNKVSMHIRPGEFVGILGGSGQGKSTLLNALCGIVPASEGEVRISGQPLTDRKSIRDLGVGYVPQDDIVHKELTVDDALLLSGRLRLNLPLAAIKARIDRIIDQLGLQPHRHKRVYMLSGGQRKRVSIGIELLSNPSVLFLDEPSSGLDPATEENLMSLLQRLALTGITIVCTTHVLQKAYLFDRLLFIQDGRLVFAGNSDEARAHFLGGETVHPGQVEAPLEKIYAILADGAHTGEQLEQAFQQSPYAASVTPRQDVVARPVKPDKARKVPSLVSLYILLKRQWKVLIADPLNLAFLLAQAVVIAVLIAWVSDDIGMRMFLAVVASMWFGCSNAAQQIIGEIMIFRRERVCGLGLQTYYLSKGMFLCALTAVQTLLLFACAHTLGHVWHPEEFNRTEFDRRLTERVTAVAGREDPAPANDDDFDVVGGEEEGAAAKKTAAVAPKEQAPPAPPSEGTKNRLALISKWFYLEPNIVESGPRDLLLTNGERARGKDGKLLTFSGIPISKVLVTTLGLRFGGLLAAAMIGVVLGLTISALVRSPTQAVMWVPLILIPQILFGGFVIPFPEMTKSARAFSQMVPSFAAQRLIDVSHVFGRATPFFANRTKTPVFLTPDGAKETVKWQARGEELNQDYDKISPFNRSMQNLLVYPEIRGQHKQETTPVSGTFTTIIRDSVKKRDDVMYLKGTIFSNLHPAATAALTLAAWALLGYILTVGGLAFKQSGS</sequence>
<dbReference type="InterPro" id="IPR003439">
    <property type="entry name" value="ABC_transporter-like_ATP-bd"/>
</dbReference>
<dbReference type="AlphaFoldDB" id="A0A975G7A6"/>
<dbReference type="PROSITE" id="PS50893">
    <property type="entry name" value="ABC_TRANSPORTER_2"/>
    <property type="match status" value="1"/>
</dbReference>
<feature type="transmembrane region" description="Helical" evidence="9">
    <location>
        <begin position="525"/>
        <end position="545"/>
    </location>
</feature>
<dbReference type="Pfam" id="PF00005">
    <property type="entry name" value="ABC_tran"/>
    <property type="match status" value="1"/>
</dbReference>
<feature type="transmembrane region" description="Helical" evidence="9">
    <location>
        <begin position="552"/>
        <end position="572"/>
    </location>
</feature>
<dbReference type="InterPro" id="IPR003593">
    <property type="entry name" value="AAA+_ATPase"/>
</dbReference>
<comment type="subcellular location">
    <subcellularLocation>
        <location evidence="1">Membrane</location>
        <topology evidence="1">Multi-pass membrane protein</topology>
    </subcellularLocation>
</comment>
<accession>A0A975G7A6</accession>
<dbReference type="Pfam" id="PF00498">
    <property type="entry name" value="FHA"/>
    <property type="match status" value="1"/>
</dbReference>
<dbReference type="InterPro" id="IPR050352">
    <property type="entry name" value="ABCG_transporters"/>
</dbReference>
<dbReference type="Pfam" id="PF12698">
    <property type="entry name" value="ABC2_membrane_3"/>
    <property type="match status" value="1"/>
</dbReference>
<evidence type="ECO:0000313" key="12">
    <source>
        <dbReference type="EMBL" id="QUE50090.1"/>
    </source>
</evidence>
<dbReference type="InterPro" id="IPR013525">
    <property type="entry name" value="ABC2_TM"/>
</dbReference>
<organism evidence="12 13">
    <name type="scientific">Luteolibacter ambystomatis</name>
    <dbReference type="NCBI Taxonomy" id="2824561"/>
    <lineage>
        <taxon>Bacteria</taxon>
        <taxon>Pseudomonadati</taxon>
        <taxon>Verrucomicrobiota</taxon>
        <taxon>Verrucomicrobiia</taxon>
        <taxon>Verrucomicrobiales</taxon>
        <taxon>Verrucomicrobiaceae</taxon>
        <taxon>Luteolibacter</taxon>
    </lineage>
</organism>
<evidence type="ECO:0000256" key="2">
    <source>
        <dbReference type="ARBA" id="ARBA00022448"/>
    </source>
</evidence>
<evidence type="ECO:0000256" key="5">
    <source>
        <dbReference type="ARBA" id="ARBA00022840"/>
    </source>
</evidence>
<dbReference type="Proteomes" id="UP000676169">
    <property type="component" value="Chromosome"/>
</dbReference>
<dbReference type="SUPFAM" id="SSF52540">
    <property type="entry name" value="P-loop containing nucleoside triphosphate hydrolases"/>
    <property type="match status" value="1"/>
</dbReference>
<dbReference type="GO" id="GO:0016887">
    <property type="term" value="F:ATP hydrolysis activity"/>
    <property type="evidence" value="ECO:0007669"/>
    <property type="project" value="InterPro"/>
</dbReference>
<keyword evidence="6 9" id="KW-1133">Transmembrane helix</keyword>
<evidence type="ECO:0000256" key="1">
    <source>
        <dbReference type="ARBA" id="ARBA00004141"/>
    </source>
</evidence>
<feature type="domain" description="FHA" evidence="10">
    <location>
        <begin position="125"/>
        <end position="182"/>
    </location>
</feature>
<dbReference type="RefSeq" id="WP_211630179.1">
    <property type="nucleotide sequence ID" value="NZ_CP073100.1"/>
</dbReference>
<keyword evidence="2" id="KW-0813">Transport</keyword>
<keyword evidence="4" id="KW-0547">Nucleotide-binding</keyword>
<dbReference type="KEGG" id="lamb:KBB96_14585"/>
<evidence type="ECO:0000256" key="6">
    <source>
        <dbReference type="ARBA" id="ARBA00022989"/>
    </source>
</evidence>
<keyword evidence="3 9" id="KW-0812">Transmembrane</keyword>
<feature type="domain" description="ABC transporter" evidence="11">
    <location>
        <begin position="218"/>
        <end position="448"/>
    </location>
</feature>
<dbReference type="SUPFAM" id="SSF49879">
    <property type="entry name" value="SMAD/FHA domain"/>
    <property type="match status" value="1"/>
</dbReference>
<evidence type="ECO:0000259" key="11">
    <source>
        <dbReference type="PROSITE" id="PS50893"/>
    </source>
</evidence>